<dbReference type="PANTHER" id="PTHR43639">
    <property type="entry name" value="OXIDOREDUCTASE, SHORT-CHAIN DEHYDROGENASE/REDUCTASE FAMILY (AFU_ORTHOLOGUE AFUA_5G02870)"/>
    <property type="match status" value="1"/>
</dbReference>
<dbReference type="NCBIfam" id="NF006598">
    <property type="entry name" value="PRK09135.1"/>
    <property type="match status" value="1"/>
</dbReference>
<dbReference type="InterPro" id="IPR002347">
    <property type="entry name" value="SDR_fam"/>
</dbReference>
<dbReference type="STRING" id="336831.WG68_06655"/>
<dbReference type="PRINTS" id="PR00081">
    <property type="entry name" value="GDHRDH"/>
</dbReference>
<organism evidence="3 4">
    <name type="scientific">Arsukibacterium ikkense</name>
    <dbReference type="NCBI Taxonomy" id="336831"/>
    <lineage>
        <taxon>Bacteria</taxon>
        <taxon>Pseudomonadati</taxon>
        <taxon>Pseudomonadota</taxon>
        <taxon>Gammaproteobacteria</taxon>
        <taxon>Chromatiales</taxon>
        <taxon>Chromatiaceae</taxon>
        <taxon>Arsukibacterium</taxon>
    </lineage>
</organism>
<evidence type="ECO:0000313" key="4">
    <source>
        <dbReference type="Proteomes" id="UP000034228"/>
    </source>
</evidence>
<dbReference type="PROSITE" id="PS00061">
    <property type="entry name" value="ADH_SHORT"/>
    <property type="match status" value="1"/>
</dbReference>
<keyword evidence="4" id="KW-1185">Reference proteome</keyword>
<dbReference type="AlphaFoldDB" id="A0A0M2V599"/>
<dbReference type="Gene3D" id="3.40.50.720">
    <property type="entry name" value="NAD(P)-binding Rossmann-like Domain"/>
    <property type="match status" value="1"/>
</dbReference>
<name>A0A0M2V599_9GAMM</name>
<dbReference type="SUPFAM" id="SSF51735">
    <property type="entry name" value="NAD(P)-binding Rossmann-fold domains"/>
    <property type="match status" value="1"/>
</dbReference>
<dbReference type="PANTHER" id="PTHR43639:SF1">
    <property type="entry name" value="SHORT-CHAIN DEHYDROGENASE_REDUCTASE FAMILY PROTEIN"/>
    <property type="match status" value="1"/>
</dbReference>
<dbReference type="Pfam" id="PF13561">
    <property type="entry name" value="adh_short_C2"/>
    <property type="match status" value="1"/>
</dbReference>
<keyword evidence="2" id="KW-0560">Oxidoreductase</keyword>
<comment type="caution">
    <text evidence="3">The sequence shown here is derived from an EMBL/GenBank/DDBJ whole genome shotgun (WGS) entry which is preliminary data.</text>
</comment>
<dbReference type="OrthoDB" id="9793499at2"/>
<comment type="similarity">
    <text evidence="1">Belongs to the short-chain dehydrogenases/reductases (SDR) family.</text>
</comment>
<dbReference type="InterPro" id="IPR020904">
    <property type="entry name" value="Sc_DH/Rdtase_CS"/>
</dbReference>
<sequence length="250" mass="26588">MSSSDSPVALVTGSAKRLGRQIICTLHQAGYRVIIHYHQSHKEANSLAGSLNQQRPNSAATLPANLLDSQALAQLASNALACFQRLDVLVNNASSFYPTPLAGATLDNWDDLFGSNVKAPYFLAQALAPALSENNGCIINMVDIHAQQPLADHSIYCMAKAALLMMTKSLARELAPTIRVNGIAPGAILWPSQQLAETDKAAILQQIPLQRTGTPEDIANTVLFLLHSPYISGQIIAVDGGRSLGAAQKA</sequence>
<protein>
    <submittedName>
        <fullName evidence="3">Pteridine reductase</fullName>
    </submittedName>
</protein>
<proteinExistence type="inferred from homology"/>
<evidence type="ECO:0000256" key="2">
    <source>
        <dbReference type="ARBA" id="ARBA00023002"/>
    </source>
</evidence>
<accession>A0A0M2V599</accession>
<gene>
    <name evidence="3" type="ORF">WG68_06655</name>
</gene>
<dbReference type="RefSeq" id="WP_046556899.1">
    <property type="nucleotide sequence ID" value="NZ_LAHO01000005.1"/>
</dbReference>
<dbReference type="PRINTS" id="PR00080">
    <property type="entry name" value="SDRFAMILY"/>
</dbReference>
<dbReference type="GO" id="GO:0016491">
    <property type="term" value="F:oxidoreductase activity"/>
    <property type="evidence" value="ECO:0007669"/>
    <property type="project" value="UniProtKB-KW"/>
</dbReference>
<dbReference type="EMBL" id="LAHO01000005">
    <property type="protein sequence ID" value="KKO46037.1"/>
    <property type="molecule type" value="Genomic_DNA"/>
</dbReference>
<evidence type="ECO:0000313" key="3">
    <source>
        <dbReference type="EMBL" id="KKO46037.1"/>
    </source>
</evidence>
<reference evidence="3 4" key="1">
    <citation type="submission" date="2015-03" db="EMBL/GenBank/DDBJ databases">
        <title>Draft genome sequences of two protease-producing strains of Arsukibacterium isolated from two cold and alkaline environments.</title>
        <authorList>
            <person name="Lylloff J.E."/>
            <person name="Skov L.B."/>
            <person name="Jepsen M."/>
            <person name="Hallin P.F."/>
            <person name="Sorensen S.J."/>
            <person name="Stougaard P."/>
            <person name="Glaring M.A."/>
        </authorList>
    </citation>
    <scope>NUCLEOTIDE SEQUENCE [LARGE SCALE GENOMIC DNA]</scope>
    <source>
        <strain evidence="3 4">GCM72</strain>
    </source>
</reference>
<dbReference type="PATRIC" id="fig|336831.14.peg.1230"/>
<evidence type="ECO:0000256" key="1">
    <source>
        <dbReference type="ARBA" id="ARBA00006484"/>
    </source>
</evidence>
<dbReference type="Proteomes" id="UP000034228">
    <property type="component" value="Unassembled WGS sequence"/>
</dbReference>
<dbReference type="InterPro" id="IPR036291">
    <property type="entry name" value="NAD(P)-bd_dom_sf"/>
</dbReference>